<dbReference type="AlphaFoldDB" id="A0A1V1P0F2"/>
<evidence type="ECO:0000313" key="1">
    <source>
        <dbReference type="EMBL" id="ETR68300.1"/>
    </source>
</evidence>
<dbReference type="NCBIfam" id="TIGR03698">
    <property type="entry name" value="clan_AA_DTGF"/>
    <property type="match status" value="1"/>
</dbReference>
<evidence type="ECO:0000313" key="2">
    <source>
        <dbReference type="Proteomes" id="UP000189670"/>
    </source>
</evidence>
<accession>A0A1V1P0F2</accession>
<dbReference type="InterPro" id="IPR022274">
    <property type="entry name" value="Peptidase_asp_AF0612"/>
</dbReference>
<evidence type="ECO:0008006" key="3">
    <source>
        <dbReference type="Google" id="ProtNLM"/>
    </source>
</evidence>
<comment type="caution">
    <text evidence="1">The sequence shown here is derived from an EMBL/GenBank/DDBJ whole genome shotgun (WGS) entry which is preliminary data.</text>
</comment>
<dbReference type="Proteomes" id="UP000189670">
    <property type="component" value="Unassembled WGS sequence"/>
</dbReference>
<proteinExistence type="predicted"/>
<organism evidence="1 2">
    <name type="scientific">Candidatus Magnetoglobus multicellularis str. Araruama</name>
    <dbReference type="NCBI Taxonomy" id="890399"/>
    <lineage>
        <taxon>Bacteria</taxon>
        <taxon>Pseudomonadati</taxon>
        <taxon>Thermodesulfobacteriota</taxon>
        <taxon>Desulfobacteria</taxon>
        <taxon>Desulfobacterales</taxon>
        <taxon>Desulfobacteraceae</taxon>
        <taxon>Candidatus Magnetoglobus</taxon>
    </lineage>
</organism>
<name>A0A1V1P0F2_9BACT</name>
<gene>
    <name evidence="1" type="ORF">OMM_10667</name>
</gene>
<sequence length="122" mass="13331">MIVGKVNQNLEAITRITILDSNLKEHNVNAVLDTGFDGTITLPLSLINELNLERKGSGQAFLADGGEIIFDFFEAVILWNGQQKRIFVDAAETAPLVGMSLLEGFNISIDVCNKGKVEIELL</sequence>
<reference evidence="2" key="1">
    <citation type="submission" date="2012-11" db="EMBL/GenBank/DDBJ databases">
        <authorList>
            <person name="Lucero-Rivera Y.E."/>
            <person name="Tovar-Ramirez D."/>
        </authorList>
    </citation>
    <scope>NUCLEOTIDE SEQUENCE [LARGE SCALE GENOMIC DNA]</scope>
    <source>
        <strain evidence="2">Araruama</strain>
    </source>
</reference>
<dbReference type="EMBL" id="ATBP01001004">
    <property type="protein sequence ID" value="ETR68300.1"/>
    <property type="molecule type" value="Genomic_DNA"/>
</dbReference>
<protein>
    <recommendedName>
        <fullName evidence="3">Clan AA aspartic protease</fullName>
    </recommendedName>
</protein>